<feature type="domain" description="Transposase IS4-like" evidence="5">
    <location>
        <begin position="123"/>
        <end position="330"/>
    </location>
</feature>
<evidence type="ECO:0000256" key="4">
    <source>
        <dbReference type="ARBA" id="ARBA00023172"/>
    </source>
</evidence>
<dbReference type="GO" id="GO:0004803">
    <property type="term" value="F:transposase activity"/>
    <property type="evidence" value="ECO:0007669"/>
    <property type="project" value="InterPro"/>
</dbReference>
<evidence type="ECO:0000256" key="1">
    <source>
        <dbReference type="ARBA" id="ARBA00010075"/>
    </source>
</evidence>
<evidence type="ECO:0000259" key="5">
    <source>
        <dbReference type="Pfam" id="PF01609"/>
    </source>
</evidence>
<evidence type="ECO:0000313" key="8">
    <source>
        <dbReference type="Proteomes" id="UP000276178"/>
    </source>
</evidence>
<dbReference type="NCBIfam" id="NF033592">
    <property type="entry name" value="transpos_IS4_1"/>
    <property type="match status" value="1"/>
</dbReference>
<organism evidence="7 8">
    <name type="scientific">Brevibacillus agri</name>
    <dbReference type="NCBI Taxonomy" id="51101"/>
    <lineage>
        <taxon>Bacteria</taxon>
        <taxon>Bacillati</taxon>
        <taxon>Bacillota</taxon>
        <taxon>Bacilli</taxon>
        <taxon>Bacillales</taxon>
        <taxon>Paenibacillaceae</taxon>
        <taxon>Brevibacillus</taxon>
    </lineage>
</organism>
<dbReference type="PANTHER" id="PTHR33258:SF1">
    <property type="entry name" value="TRANSPOSASE INSL FOR INSERTION SEQUENCE ELEMENT IS186A-RELATED"/>
    <property type="match status" value="1"/>
</dbReference>
<dbReference type="Proteomes" id="UP000276178">
    <property type="component" value="Unassembled WGS sequence"/>
</dbReference>
<dbReference type="AlphaFoldDB" id="A0A3M8ADJ5"/>
<dbReference type="InterPro" id="IPR002559">
    <property type="entry name" value="Transposase_11"/>
</dbReference>
<comment type="similarity">
    <text evidence="1">Belongs to the transposase 11 family.</text>
</comment>
<dbReference type="InterPro" id="IPR012337">
    <property type="entry name" value="RNaseH-like_sf"/>
</dbReference>
<dbReference type="InterPro" id="IPR047952">
    <property type="entry name" value="Transpos_IS4"/>
</dbReference>
<protein>
    <submittedName>
        <fullName evidence="7">IS4 family transposase</fullName>
    </submittedName>
</protein>
<reference evidence="7 8" key="1">
    <citation type="submission" date="2018-10" db="EMBL/GenBank/DDBJ databases">
        <title>Phylogenomics of Brevibacillus.</title>
        <authorList>
            <person name="Dunlap C."/>
        </authorList>
    </citation>
    <scope>NUCLEOTIDE SEQUENCE [LARGE SCALE GENOMIC DNA]</scope>
    <source>
        <strain evidence="7 8">NRRL NRS 1219</strain>
    </source>
</reference>
<dbReference type="GO" id="GO:0003677">
    <property type="term" value="F:DNA binding"/>
    <property type="evidence" value="ECO:0007669"/>
    <property type="project" value="UniProtKB-KW"/>
</dbReference>
<dbReference type="PANTHER" id="PTHR33258">
    <property type="entry name" value="TRANSPOSASE INSL FOR INSERTION SEQUENCE ELEMENT IS186A-RELATED"/>
    <property type="match status" value="1"/>
</dbReference>
<dbReference type="OrthoDB" id="368860at2"/>
<sequence length="381" mass="44889">MDKNTLFSSFGKYISPINIVKFQQRIDETDQDKYVKKLTTKAYLLLFLHAQLQQREGLRAIADDVLSKKFQRELGLSSISPAQLSRKNNRVDPALLEEIFVDLVGQIQRHSGNTYSLRKDMKIIDSTTIGLCLQKYKWATFRKTKAGIKLHLRLVFADQGDVYPEKITITGAKSNDRTQMESLIDEIGMMYVFDRGYVDYEKFDEYTDKGIFFASRLKDNAEIRHLYEFKIPLESSVLSDSMILLGTPQKRVDNVLRLIETLDSKGNLIRIITNRFDLEAEELSDIYRWRWQIELFFKWIKQHVKIKNFYGTSENAVRNQVLLALIAYCLLLLVKLEQNSQHSLLQIRRWLKVFLWQTFEQWIGRMNYQSKRTSRGRQKRN</sequence>
<dbReference type="InterPro" id="IPR025399">
    <property type="entry name" value="DUF4372"/>
</dbReference>
<evidence type="ECO:0000256" key="2">
    <source>
        <dbReference type="ARBA" id="ARBA00022578"/>
    </source>
</evidence>
<comment type="caution">
    <text evidence="7">The sequence shown here is derived from an EMBL/GenBank/DDBJ whole genome shotgun (WGS) entry which is preliminary data.</text>
</comment>
<dbReference type="Gene3D" id="3.90.350.10">
    <property type="entry name" value="Transposase Inhibitor Protein From Tn5, Chain A, domain 1"/>
    <property type="match status" value="1"/>
</dbReference>
<gene>
    <name evidence="7" type="ORF">EB820_22885</name>
</gene>
<accession>A0A3M8ADJ5</accession>
<dbReference type="RefSeq" id="WP_005837477.1">
    <property type="nucleotide sequence ID" value="NZ_BJOD01000144.1"/>
</dbReference>
<keyword evidence="4" id="KW-0233">DNA recombination</keyword>
<dbReference type="SUPFAM" id="SSF53098">
    <property type="entry name" value="Ribonuclease H-like"/>
    <property type="match status" value="1"/>
</dbReference>
<feature type="domain" description="DUF4372" evidence="6">
    <location>
        <begin position="8"/>
        <end position="66"/>
    </location>
</feature>
<dbReference type="Pfam" id="PF01609">
    <property type="entry name" value="DDE_Tnp_1"/>
    <property type="match status" value="1"/>
</dbReference>
<dbReference type="EMBL" id="RHHN01000082">
    <property type="protein sequence ID" value="RNB49296.1"/>
    <property type="molecule type" value="Genomic_DNA"/>
</dbReference>
<proteinExistence type="inferred from homology"/>
<evidence type="ECO:0000259" key="6">
    <source>
        <dbReference type="Pfam" id="PF14294"/>
    </source>
</evidence>
<dbReference type="GeneID" id="82812594"/>
<name>A0A3M8ADJ5_9BACL</name>
<dbReference type="Pfam" id="PF14294">
    <property type="entry name" value="DUF4372"/>
    <property type="match status" value="1"/>
</dbReference>
<keyword evidence="2" id="KW-0815">Transposition</keyword>
<evidence type="ECO:0000256" key="3">
    <source>
        <dbReference type="ARBA" id="ARBA00023125"/>
    </source>
</evidence>
<dbReference type="GO" id="GO:0006313">
    <property type="term" value="P:DNA transposition"/>
    <property type="evidence" value="ECO:0007669"/>
    <property type="project" value="InterPro"/>
</dbReference>
<keyword evidence="3" id="KW-0238">DNA-binding</keyword>
<evidence type="ECO:0000313" key="7">
    <source>
        <dbReference type="EMBL" id="RNB49296.1"/>
    </source>
</evidence>